<gene>
    <name evidence="1" type="ORF">E2556_07655</name>
</gene>
<proteinExistence type="predicted"/>
<sequence>MPTPHLHIFSEEYDNGRIAIPLSKLSNKALENELMDSLEFFMDYTNINHKNAIIIPKLL</sequence>
<evidence type="ECO:0000313" key="2">
    <source>
        <dbReference type="Proteomes" id="UP000298482"/>
    </source>
</evidence>
<name>A0ABY2KDX6_9STAP</name>
<comment type="caution">
    <text evidence="1">The sequence shown here is derived from an EMBL/GenBank/DDBJ whole genome shotgun (WGS) entry which is preliminary data.</text>
</comment>
<dbReference type="RefSeq" id="WP_103328108.1">
    <property type="nucleotide sequence ID" value="NZ_PPRD01000002.1"/>
</dbReference>
<evidence type="ECO:0000313" key="1">
    <source>
        <dbReference type="EMBL" id="TGA78299.1"/>
    </source>
</evidence>
<reference evidence="1 2" key="1">
    <citation type="submission" date="2019-04" db="EMBL/GenBank/DDBJ databases">
        <title>Genomic characterization of Staphylococcus petrasii strains.</title>
        <authorList>
            <person name="Vrbovska V."/>
            <person name="Kovarovic V."/>
            <person name="Maslanova I."/>
            <person name="Indrakova A."/>
            <person name="Petras P."/>
            <person name="Sedo O."/>
            <person name="Svec P."/>
            <person name="Fisarova L."/>
            <person name="Sedlacek I."/>
            <person name="Doskar J."/>
            <person name="Pantucek R."/>
        </authorList>
    </citation>
    <scope>NUCLEOTIDE SEQUENCE [LARGE SCALE GENOMIC DNA]</scope>
    <source>
        <strain evidence="1 2">CCM 8421</strain>
    </source>
</reference>
<protein>
    <recommendedName>
        <fullName evidence="3">DUF4160 domain-containing protein</fullName>
    </recommendedName>
</protein>
<evidence type="ECO:0008006" key="3">
    <source>
        <dbReference type="Google" id="ProtNLM"/>
    </source>
</evidence>
<dbReference type="Proteomes" id="UP000298482">
    <property type="component" value="Unassembled WGS sequence"/>
</dbReference>
<dbReference type="EMBL" id="SRJF01000009">
    <property type="protein sequence ID" value="TGA78299.1"/>
    <property type="molecule type" value="Genomic_DNA"/>
</dbReference>
<organism evidence="1 2">
    <name type="scientific">Staphylococcus croceilyticus</name>
    <dbReference type="NCBI Taxonomy" id="319942"/>
    <lineage>
        <taxon>Bacteria</taxon>
        <taxon>Bacillati</taxon>
        <taxon>Bacillota</taxon>
        <taxon>Bacilli</taxon>
        <taxon>Bacillales</taxon>
        <taxon>Staphylococcaceae</taxon>
        <taxon>Staphylococcus</taxon>
    </lineage>
</organism>
<accession>A0ABY2KDX6</accession>
<keyword evidence="2" id="KW-1185">Reference proteome</keyword>